<dbReference type="Proteomes" id="UP000640274">
    <property type="component" value="Unassembled WGS sequence"/>
</dbReference>
<feature type="compositionally biased region" description="Polar residues" evidence="1">
    <location>
        <begin position="162"/>
        <end position="175"/>
    </location>
</feature>
<dbReference type="EMBL" id="JAELUP010000037">
    <property type="protein sequence ID" value="MBJ6361660.1"/>
    <property type="molecule type" value="Genomic_DNA"/>
</dbReference>
<accession>A0A934ML10</accession>
<dbReference type="AlphaFoldDB" id="A0A934ML10"/>
<dbReference type="RefSeq" id="WP_199019213.1">
    <property type="nucleotide sequence ID" value="NZ_JAELUP010000037.1"/>
</dbReference>
<comment type="caution">
    <text evidence="2">The sequence shown here is derived from an EMBL/GenBank/DDBJ whole genome shotgun (WGS) entry which is preliminary data.</text>
</comment>
<organism evidence="2 3">
    <name type="scientific">Paenibacillus roseus</name>
    <dbReference type="NCBI Taxonomy" id="2798579"/>
    <lineage>
        <taxon>Bacteria</taxon>
        <taxon>Bacillati</taxon>
        <taxon>Bacillota</taxon>
        <taxon>Bacilli</taxon>
        <taxon>Bacillales</taxon>
        <taxon>Paenibacillaceae</taxon>
        <taxon>Paenibacillus</taxon>
    </lineage>
</organism>
<evidence type="ECO:0000256" key="1">
    <source>
        <dbReference type="SAM" id="MobiDB-lite"/>
    </source>
</evidence>
<gene>
    <name evidence="2" type="ORF">JFN88_10175</name>
</gene>
<sequence>MGKWKGWMQMQMWRIAGWVGKWAAAALLVSALSVWTTGFIINSHVQNLVKQYNLPIEVQPIALSGVWKSFWGSSSGGSKEIGASASEGPIIATGDITGQGTDTSSGGAESEQGTGAWNGSVNENKGSTGSDGQPGEPNGAGSASGPGGVSSGANASEGEEQASGNLESDQASGASRENVEENSPPLSVEVGGGIGPKANSPIGSSGSEPGAGGGPSSEIWSEGSDPLVMSSDQLTSTKGQISTEDRQKMFALLIDKLPQEAWQKISAYMEDGLTESELQELQQVVAQHLNNEEYQALMKILKKY</sequence>
<feature type="compositionally biased region" description="Polar residues" evidence="1">
    <location>
        <begin position="230"/>
        <end position="242"/>
    </location>
</feature>
<name>A0A934ML10_9BACL</name>
<evidence type="ECO:0000313" key="2">
    <source>
        <dbReference type="EMBL" id="MBJ6361660.1"/>
    </source>
</evidence>
<reference evidence="2" key="1">
    <citation type="submission" date="2020-12" db="EMBL/GenBank/DDBJ databases">
        <authorList>
            <person name="Huq M.A."/>
        </authorList>
    </citation>
    <scope>NUCLEOTIDE SEQUENCE</scope>
    <source>
        <strain evidence="2">MAHUQ-46</strain>
    </source>
</reference>
<evidence type="ECO:0000313" key="3">
    <source>
        <dbReference type="Proteomes" id="UP000640274"/>
    </source>
</evidence>
<evidence type="ECO:0008006" key="4">
    <source>
        <dbReference type="Google" id="ProtNLM"/>
    </source>
</evidence>
<proteinExistence type="predicted"/>
<protein>
    <recommendedName>
        <fullName evidence="4">Spore coat protein</fullName>
    </recommendedName>
</protein>
<feature type="region of interest" description="Disordered" evidence="1">
    <location>
        <begin position="77"/>
        <end position="242"/>
    </location>
</feature>
<keyword evidence="3" id="KW-1185">Reference proteome</keyword>
<feature type="compositionally biased region" description="Polar residues" evidence="1">
    <location>
        <begin position="96"/>
        <end position="131"/>
    </location>
</feature>